<dbReference type="GO" id="GO:0043041">
    <property type="term" value="P:amino acid activation for nonribosomal peptide biosynthetic process"/>
    <property type="evidence" value="ECO:0007669"/>
    <property type="project" value="TreeGrafter"/>
</dbReference>
<evidence type="ECO:0000256" key="1">
    <source>
        <dbReference type="ARBA" id="ARBA00022450"/>
    </source>
</evidence>
<name>A0A841H022_9BACT</name>
<dbReference type="PANTHER" id="PTHR45527">
    <property type="entry name" value="NONRIBOSOMAL PEPTIDE SYNTHETASE"/>
    <property type="match status" value="1"/>
</dbReference>
<dbReference type="SUPFAM" id="SSF56801">
    <property type="entry name" value="Acetyl-CoA synthetase-like"/>
    <property type="match status" value="1"/>
</dbReference>
<dbReference type="InterPro" id="IPR020806">
    <property type="entry name" value="PKS_PP-bd"/>
</dbReference>
<accession>A0A841H022</accession>
<keyword evidence="6" id="KW-1185">Reference proteome</keyword>
<dbReference type="Pfam" id="PF00975">
    <property type="entry name" value="Thioesterase"/>
    <property type="match status" value="1"/>
</dbReference>
<organism evidence="5 6">
    <name type="scientific">Longimicrobium terrae</name>
    <dbReference type="NCBI Taxonomy" id="1639882"/>
    <lineage>
        <taxon>Bacteria</taxon>
        <taxon>Pseudomonadati</taxon>
        <taxon>Gemmatimonadota</taxon>
        <taxon>Longimicrobiia</taxon>
        <taxon>Longimicrobiales</taxon>
        <taxon>Longimicrobiaceae</taxon>
        <taxon>Longimicrobium</taxon>
    </lineage>
</organism>
<dbReference type="InterPro" id="IPR029058">
    <property type="entry name" value="AB_hydrolase_fold"/>
</dbReference>
<dbReference type="Gene3D" id="2.30.38.10">
    <property type="entry name" value="Luciferase, Domain 3"/>
    <property type="match status" value="1"/>
</dbReference>
<keyword evidence="2" id="KW-0597">Phosphoprotein</keyword>
<dbReference type="RefSeq" id="WP_170036729.1">
    <property type="nucleotide sequence ID" value="NZ_JABDTL010000002.1"/>
</dbReference>
<comment type="caution">
    <text evidence="5">The sequence shown here is derived from an EMBL/GenBank/DDBJ whole genome shotgun (WGS) entry which is preliminary data.</text>
</comment>
<dbReference type="SMART" id="SM00823">
    <property type="entry name" value="PKS_PP"/>
    <property type="match status" value="1"/>
</dbReference>
<dbReference type="GO" id="GO:0044550">
    <property type="term" value="P:secondary metabolite biosynthetic process"/>
    <property type="evidence" value="ECO:0007669"/>
    <property type="project" value="TreeGrafter"/>
</dbReference>
<evidence type="ECO:0000256" key="3">
    <source>
        <dbReference type="SAM" id="MobiDB-lite"/>
    </source>
</evidence>
<dbReference type="InterPro" id="IPR001031">
    <property type="entry name" value="Thioesterase"/>
</dbReference>
<evidence type="ECO:0000259" key="4">
    <source>
        <dbReference type="PROSITE" id="PS50075"/>
    </source>
</evidence>
<dbReference type="Gene3D" id="3.40.50.1820">
    <property type="entry name" value="alpha/beta hydrolase"/>
    <property type="match status" value="1"/>
</dbReference>
<reference evidence="5 6" key="1">
    <citation type="submission" date="2020-08" db="EMBL/GenBank/DDBJ databases">
        <title>Genomic Encyclopedia of Type Strains, Phase IV (KMG-IV): sequencing the most valuable type-strain genomes for metagenomic binning, comparative biology and taxonomic classification.</title>
        <authorList>
            <person name="Goeker M."/>
        </authorList>
    </citation>
    <scope>NUCLEOTIDE SEQUENCE [LARGE SCALE GENOMIC DNA]</scope>
    <source>
        <strain evidence="5 6">DSM 29007</strain>
    </source>
</reference>
<evidence type="ECO:0000313" key="5">
    <source>
        <dbReference type="EMBL" id="MBB6071411.1"/>
    </source>
</evidence>
<gene>
    <name evidence="5" type="ORF">HNQ61_003035</name>
</gene>
<dbReference type="Gene3D" id="3.30.300.30">
    <property type="match status" value="1"/>
</dbReference>
<dbReference type="EMBL" id="JACHIA010000008">
    <property type="protein sequence ID" value="MBB6071411.1"/>
    <property type="molecule type" value="Genomic_DNA"/>
</dbReference>
<keyword evidence="1" id="KW-0596">Phosphopantetheine</keyword>
<dbReference type="AlphaFoldDB" id="A0A841H022"/>
<dbReference type="PROSITE" id="PS50075">
    <property type="entry name" value="CARRIER"/>
    <property type="match status" value="1"/>
</dbReference>
<dbReference type="Pfam" id="PF00550">
    <property type="entry name" value="PP-binding"/>
    <property type="match status" value="1"/>
</dbReference>
<dbReference type="Pfam" id="PF13193">
    <property type="entry name" value="AMP-binding_C"/>
    <property type="match status" value="1"/>
</dbReference>
<dbReference type="SUPFAM" id="SSF47336">
    <property type="entry name" value="ACP-like"/>
    <property type="match status" value="1"/>
</dbReference>
<dbReference type="InterPro" id="IPR036736">
    <property type="entry name" value="ACP-like_sf"/>
</dbReference>
<dbReference type="GO" id="GO:0005737">
    <property type="term" value="C:cytoplasm"/>
    <property type="evidence" value="ECO:0007669"/>
    <property type="project" value="TreeGrafter"/>
</dbReference>
<dbReference type="InterPro" id="IPR009081">
    <property type="entry name" value="PP-bd_ACP"/>
</dbReference>
<dbReference type="InterPro" id="IPR025110">
    <property type="entry name" value="AMP-bd_C"/>
</dbReference>
<feature type="domain" description="Carrier" evidence="4">
    <location>
        <begin position="179"/>
        <end position="254"/>
    </location>
</feature>
<evidence type="ECO:0000313" key="6">
    <source>
        <dbReference type="Proteomes" id="UP000582837"/>
    </source>
</evidence>
<proteinExistence type="predicted"/>
<dbReference type="PANTHER" id="PTHR45527:SF1">
    <property type="entry name" value="FATTY ACID SYNTHASE"/>
    <property type="match status" value="1"/>
</dbReference>
<evidence type="ECO:0000256" key="2">
    <source>
        <dbReference type="ARBA" id="ARBA00022553"/>
    </source>
</evidence>
<dbReference type="SUPFAM" id="SSF53474">
    <property type="entry name" value="alpha/beta-Hydrolases"/>
    <property type="match status" value="1"/>
</dbReference>
<dbReference type="GO" id="GO:0031177">
    <property type="term" value="F:phosphopantetheine binding"/>
    <property type="evidence" value="ECO:0007669"/>
    <property type="project" value="InterPro"/>
</dbReference>
<dbReference type="Gene3D" id="1.10.1200.10">
    <property type="entry name" value="ACP-like"/>
    <property type="match status" value="1"/>
</dbReference>
<feature type="region of interest" description="Disordered" evidence="3">
    <location>
        <begin position="536"/>
        <end position="557"/>
    </location>
</feature>
<sequence length="557" mass="60834">MSWTRTGEPVPAGLPGELYIGGAGVARGYLGRPALSAEKFVPDPFAEPGSRMYRTGDSARWQADGDLMILGRTDNQVKVRGYRVEPGEVEAVLRRHPSVSGCLVAVREDRPGDRRLVAYVVAGADAGELRGHLRRALPEYMVPDAFVHLDALPRTRTGKVDPRTLPAPVYGGGDRRVDEPRNFVEAQLIPLWEELLGVRGVGPRESFFDLGGNSFLALRLFTRVNRLLECDLPVATLFAGATLRHMADAILEQKQSSADAPGSVVPLQPNGTLPPVFLVHSADRNVMGYVNLVRHLGPEQPVYGVRDTGEDLARPVARIAEEHVAAIRAVQPHGPYYLASWSFGGIVAFEMAVQLEQAGEEVAFTGLLDTTAPGLMNELGWERDADIVVSLAHDVAVRERRPFRLSAEELEEMELDEQVRVAVQALREQDAAPAEYDAERLGAACRMVQDRTRSYSAYRPGRLSGTLVLFRAEVRTGRQDGFLATRGAEEQHSLGWAPHAAAPVEVHPVPGHHAAITAEPHVRVLANRMRESLESARRRAGWDGPAAEPAGERVIPA</sequence>
<protein>
    <submittedName>
        <fullName evidence="5">Thioesterase domain-containing protein</fullName>
    </submittedName>
</protein>
<dbReference type="InterPro" id="IPR045851">
    <property type="entry name" value="AMP-bd_C_sf"/>
</dbReference>
<dbReference type="Proteomes" id="UP000582837">
    <property type="component" value="Unassembled WGS sequence"/>
</dbReference>